<dbReference type="PANTHER" id="PTHR10485:SF0">
    <property type="entry name" value="AT05822P-RELATED"/>
    <property type="match status" value="1"/>
</dbReference>
<evidence type="ECO:0000256" key="5">
    <source>
        <dbReference type="ARBA" id="ARBA00022792"/>
    </source>
</evidence>
<organism evidence="12 15">
    <name type="scientific">Synchytrium endobioticum</name>
    <dbReference type="NCBI Taxonomy" id="286115"/>
    <lineage>
        <taxon>Eukaryota</taxon>
        <taxon>Fungi</taxon>
        <taxon>Fungi incertae sedis</taxon>
        <taxon>Chytridiomycota</taxon>
        <taxon>Chytridiomycota incertae sedis</taxon>
        <taxon>Chytridiomycetes</taxon>
        <taxon>Synchytriales</taxon>
        <taxon>Synchytriaceae</taxon>
        <taxon>Synchytrium</taxon>
    </lineage>
</organism>
<dbReference type="Proteomes" id="UP000320475">
    <property type="component" value="Unassembled WGS sequence"/>
</dbReference>
<name>A0A507CMY7_9FUNG</name>
<dbReference type="VEuPathDB" id="FungiDB:SeMB42_g05020"/>
<comment type="subcellular location">
    <subcellularLocation>
        <location evidence="1">Mitochondrion inner membrane</location>
        <topology evidence="1">Multi-pass membrane protein</topology>
    </subcellularLocation>
</comment>
<evidence type="ECO:0000256" key="11">
    <source>
        <dbReference type="SAM" id="MobiDB-lite"/>
    </source>
</evidence>
<dbReference type="OrthoDB" id="2261329at2759"/>
<dbReference type="GO" id="GO:0008320">
    <property type="term" value="F:protein transmembrane transporter activity"/>
    <property type="evidence" value="ECO:0007669"/>
    <property type="project" value="TreeGrafter"/>
</dbReference>
<sequence length="184" mass="18779">MSQGHDRDPCPYVIINDAGGAFSMGFVGGTIWHAFKGYRNSPRGDRFSGAVTAVKARAPVLGGNFAIWGGLFSTFDCTIAGIRQKEDPWNSIASGALAGAVLSARAGPKAAAMSAVVGGVLLALMEGVGIAIGRASAGAFKPIAPIIPDLPQTAPTAPLSPYGDNMPPSTRTSNANSRVSEAHV</sequence>
<dbReference type="STRING" id="286115.A0A507CMY7"/>
<reference evidence="14 15" key="1">
    <citation type="journal article" date="2019" name="Sci. Rep.">
        <title>Comparative genomics of chytrid fungi reveal insights into the obligate biotrophic and pathogenic lifestyle of Synchytrium endobioticum.</title>
        <authorList>
            <person name="van de Vossenberg B.T.L.H."/>
            <person name="Warris S."/>
            <person name="Nguyen H.D.T."/>
            <person name="van Gent-Pelzer M.P.E."/>
            <person name="Joly D.L."/>
            <person name="van de Geest H.C."/>
            <person name="Bonants P.J.M."/>
            <person name="Smith D.S."/>
            <person name="Levesque C.A."/>
            <person name="van der Lee T.A.J."/>
        </authorList>
    </citation>
    <scope>NUCLEOTIDE SEQUENCE [LARGE SCALE GENOMIC DNA]</scope>
    <source>
        <strain evidence="12 15">LEV6574</strain>
        <strain evidence="13 14">MB42</strain>
    </source>
</reference>
<dbReference type="EMBL" id="QEAM01000386">
    <property type="protein sequence ID" value="TPX40473.1"/>
    <property type="molecule type" value="Genomic_DNA"/>
</dbReference>
<dbReference type="GO" id="GO:0005744">
    <property type="term" value="C:TIM23 mitochondrial import inner membrane translocase complex"/>
    <property type="evidence" value="ECO:0007669"/>
    <property type="project" value="TreeGrafter"/>
</dbReference>
<comment type="similarity">
    <text evidence="2">Belongs to the Tim17/Tim22/Tim23 family.</text>
</comment>
<feature type="region of interest" description="Disordered" evidence="11">
    <location>
        <begin position="157"/>
        <end position="184"/>
    </location>
</feature>
<evidence type="ECO:0000313" key="15">
    <source>
        <dbReference type="Proteomes" id="UP000320475"/>
    </source>
</evidence>
<evidence type="ECO:0000256" key="6">
    <source>
        <dbReference type="ARBA" id="ARBA00022927"/>
    </source>
</evidence>
<keyword evidence="5" id="KW-0999">Mitochondrion inner membrane</keyword>
<evidence type="ECO:0000256" key="2">
    <source>
        <dbReference type="ARBA" id="ARBA00008444"/>
    </source>
</evidence>
<evidence type="ECO:0008006" key="16">
    <source>
        <dbReference type="Google" id="ProtNLM"/>
    </source>
</evidence>
<protein>
    <recommendedName>
        <fullName evidence="16">Mitochondrial import inner membrane translocase subunit TIM17</fullName>
    </recommendedName>
</protein>
<evidence type="ECO:0000256" key="4">
    <source>
        <dbReference type="ARBA" id="ARBA00022692"/>
    </source>
</evidence>
<dbReference type="GO" id="GO:0030150">
    <property type="term" value="P:protein import into mitochondrial matrix"/>
    <property type="evidence" value="ECO:0007669"/>
    <property type="project" value="TreeGrafter"/>
</dbReference>
<gene>
    <name evidence="12" type="ORF">SeLEV6574_g06602</name>
    <name evidence="13" type="ORF">SeMB42_g05020</name>
</gene>
<evidence type="ECO:0000313" key="14">
    <source>
        <dbReference type="Proteomes" id="UP000317494"/>
    </source>
</evidence>
<accession>A0A507CMY7</accession>
<keyword evidence="7" id="KW-1133">Transmembrane helix</keyword>
<comment type="caution">
    <text evidence="12">The sequence shown here is derived from an EMBL/GenBank/DDBJ whole genome shotgun (WGS) entry which is preliminary data.</text>
</comment>
<dbReference type="Proteomes" id="UP000317494">
    <property type="component" value="Unassembled WGS sequence"/>
</dbReference>
<keyword evidence="3" id="KW-0813">Transport</keyword>
<dbReference type="AlphaFoldDB" id="A0A507CMY7"/>
<proteinExistence type="inferred from homology"/>
<evidence type="ECO:0000256" key="8">
    <source>
        <dbReference type="ARBA" id="ARBA00023010"/>
    </source>
</evidence>
<evidence type="ECO:0000256" key="10">
    <source>
        <dbReference type="ARBA" id="ARBA00023136"/>
    </source>
</evidence>
<keyword evidence="6" id="KW-0653">Protein transport</keyword>
<feature type="compositionally biased region" description="Polar residues" evidence="11">
    <location>
        <begin position="167"/>
        <end position="184"/>
    </location>
</feature>
<keyword evidence="8" id="KW-0811">Translocation</keyword>
<keyword evidence="4" id="KW-0812">Transmembrane</keyword>
<dbReference type="Pfam" id="PF02466">
    <property type="entry name" value="Tim17"/>
    <property type="match status" value="1"/>
</dbReference>
<dbReference type="PANTHER" id="PTHR10485">
    <property type="entry name" value="MITOCHONDRIAL IMPORT INNER MEMBRANE TRANSLOCASE SUBUNIT TIM-17"/>
    <property type="match status" value="1"/>
</dbReference>
<evidence type="ECO:0000313" key="12">
    <source>
        <dbReference type="EMBL" id="TPX40473.1"/>
    </source>
</evidence>
<evidence type="ECO:0000256" key="9">
    <source>
        <dbReference type="ARBA" id="ARBA00023128"/>
    </source>
</evidence>
<evidence type="ECO:0000313" key="13">
    <source>
        <dbReference type="EMBL" id="TPX42725.1"/>
    </source>
</evidence>
<keyword evidence="9" id="KW-0496">Mitochondrion</keyword>
<evidence type="ECO:0000256" key="1">
    <source>
        <dbReference type="ARBA" id="ARBA00004448"/>
    </source>
</evidence>
<evidence type="ECO:0000256" key="3">
    <source>
        <dbReference type="ARBA" id="ARBA00022448"/>
    </source>
</evidence>
<evidence type="ECO:0000256" key="7">
    <source>
        <dbReference type="ARBA" id="ARBA00022989"/>
    </source>
</evidence>
<keyword evidence="10" id="KW-0472">Membrane</keyword>
<dbReference type="EMBL" id="QEAN01000223">
    <property type="protein sequence ID" value="TPX42725.1"/>
    <property type="molecule type" value="Genomic_DNA"/>
</dbReference>
<keyword evidence="14" id="KW-1185">Reference proteome</keyword>